<keyword evidence="3" id="KW-1185">Reference proteome</keyword>
<evidence type="ECO:0000313" key="3">
    <source>
        <dbReference type="Proteomes" id="UP000187283"/>
    </source>
</evidence>
<accession>A0A1R1XK77</accession>
<comment type="caution">
    <text evidence="2">The sequence shown here is derived from an EMBL/GenBank/DDBJ whole genome shotgun (WGS) entry which is preliminary data.</text>
</comment>
<sequence>MLYPRTHARHAKCRASPRRPAAHAMQCSQGARARAQPLRSRTPPTPAPADADTLCACDGVPEPAHCGQEIRQVALHRADEHVFEMAVVAAVAAAVACARGLLEVVGGRSGVCIERGGKAGVRVGYAADVPRRCNDLVHSRLNLSLDTVLN</sequence>
<organism evidence="2 3">
    <name type="scientific">Smittium culicis</name>
    <dbReference type="NCBI Taxonomy" id="133412"/>
    <lineage>
        <taxon>Eukaryota</taxon>
        <taxon>Fungi</taxon>
        <taxon>Fungi incertae sedis</taxon>
        <taxon>Zoopagomycota</taxon>
        <taxon>Kickxellomycotina</taxon>
        <taxon>Harpellomycetes</taxon>
        <taxon>Harpellales</taxon>
        <taxon>Legeriomycetaceae</taxon>
        <taxon>Smittium</taxon>
    </lineage>
</organism>
<evidence type="ECO:0000313" key="2">
    <source>
        <dbReference type="EMBL" id="OMJ14993.1"/>
    </source>
</evidence>
<name>A0A1R1XK77_9FUNG</name>
<protein>
    <submittedName>
        <fullName evidence="2">Uncharacterized protein</fullName>
    </submittedName>
</protein>
<evidence type="ECO:0000256" key="1">
    <source>
        <dbReference type="SAM" id="MobiDB-lite"/>
    </source>
</evidence>
<feature type="region of interest" description="Disordered" evidence="1">
    <location>
        <begin position="1"/>
        <end position="47"/>
    </location>
</feature>
<dbReference type="EMBL" id="LSSN01002821">
    <property type="protein sequence ID" value="OMJ14993.1"/>
    <property type="molecule type" value="Genomic_DNA"/>
</dbReference>
<proteinExistence type="predicted"/>
<gene>
    <name evidence="2" type="ORF">AYI70_g7557</name>
</gene>
<dbReference type="AlphaFoldDB" id="A0A1R1XK77"/>
<dbReference type="Proteomes" id="UP000187283">
    <property type="component" value="Unassembled WGS sequence"/>
</dbReference>
<reference evidence="2 3" key="1">
    <citation type="submission" date="2017-01" db="EMBL/GenBank/DDBJ databases">
        <authorList>
            <person name="Mah S.A."/>
            <person name="Swanson W.J."/>
            <person name="Moy G.W."/>
            <person name="Vacquier V.D."/>
        </authorList>
    </citation>
    <scope>NUCLEOTIDE SEQUENCE [LARGE SCALE GENOMIC DNA]</scope>
    <source>
        <strain evidence="2 3">GSMNP</strain>
    </source>
</reference>
<feature type="compositionally biased region" description="Basic residues" evidence="1">
    <location>
        <begin position="1"/>
        <end position="21"/>
    </location>
</feature>